<protein>
    <recommendedName>
        <fullName evidence="5">Serine/threonine protein kinase</fullName>
    </recommendedName>
</protein>
<evidence type="ECO:0000256" key="1">
    <source>
        <dbReference type="SAM" id="MobiDB-lite"/>
    </source>
</evidence>
<gene>
    <name evidence="3" type="ORF">LX13_000287</name>
</gene>
<dbReference type="EMBL" id="JAMTCJ010000001">
    <property type="protein sequence ID" value="MCP2174480.1"/>
    <property type="molecule type" value="Genomic_DNA"/>
</dbReference>
<evidence type="ECO:0008006" key="5">
    <source>
        <dbReference type="Google" id="ProtNLM"/>
    </source>
</evidence>
<feature type="region of interest" description="Disordered" evidence="1">
    <location>
        <begin position="60"/>
        <end position="115"/>
    </location>
</feature>
<dbReference type="RefSeq" id="WP_253659541.1">
    <property type="nucleotide sequence ID" value="NZ_JAMTCJ010000001.1"/>
</dbReference>
<evidence type="ECO:0000313" key="4">
    <source>
        <dbReference type="Proteomes" id="UP001206895"/>
    </source>
</evidence>
<sequence length="197" mass="19981">MTGDPTPPDPEYPDAPPPPGHVGPSRGVIIALGVLIVVFVFGLAAVVGYLVLGRSDSGGSFPTTAPIASTSTVTATPSVTGEPPVTTTRSTTSSSPSSTRSTPVTTADGAPEGSRACPIRYGRTGLYRASSVGSSATTCGFAEQVRLAYSDSGRPGQLPRTVRATSPETGERIAMMCAAQGQIVTCNGGDDAVVYLY</sequence>
<dbReference type="Proteomes" id="UP001206895">
    <property type="component" value="Unassembled WGS sequence"/>
</dbReference>
<organism evidence="3 4">
    <name type="scientific">Williamsia maris</name>
    <dbReference type="NCBI Taxonomy" id="72806"/>
    <lineage>
        <taxon>Bacteria</taxon>
        <taxon>Bacillati</taxon>
        <taxon>Actinomycetota</taxon>
        <taxon>Actinomycetes</taxon>
        <taxon>Mycobacteriales</taxon>
        <taxon>Nocardiaceae</taxon>
        <taxon>Williamsia</taxon>
    </lineage>
</organism>
<evidence type="ECO:0000313" key="3">
    <source>
        <dbReference type="EMBL" id="MCP2174480.1"/>
    </source>
</evidence>
<keyword evidence="4" id="KW-1185">Reference proteome</keyword>
<keyword evidence="2" id="KW-0472">Membrane</keyword>
<name>A0ABT1HBX6_9NOCA</name>
<accession>A0ABT1HBX6</accession>
<keyword evidence="2" id="KW-1133">Transmembrane helix</keyword>
<reference evidence="3 4" key="1">
    <citation type="submission" date="2022-06" db="EMBL/GenBank/DDBJ databases">
        <title>Genomic Encyclopedia of Archaeal and Bacterial Type Strains, Phase II (KMG-II): from individual species to whole genera.</title>
        <authorList>
            <person name="Goeker M."/>
        </authorList>
    </citation>
    <scope>NUCLEOTIDE SEQUENCE [LARGE SCALE GENOMIC DNA]</scope>
    <source>
        <strain evidence="3 4">DSM 44693</strain>
    </source>
</reference>
<feature type="compositionally biased region" description="Low complexity" evidence="1">
    <location>
        <begin position="62"/>
        <end position="106"/>
    </location>
</feature>
<comment type="caution">
    <text evidence="3">The sequence shown here is derived from an EMBL/GenBank/DDBJ whole genome shotgun (WGS) entry which is preliminary data.</text>
</comment>
<feature type="region of interest" description="Disordered" evidence="1">
    <location>
        <begin position="1"/>
        <end position="20"/>
    </location>
</feature>
<feature type="transmembrane region" description="Helical" evidence="2">
    <location>
        <begin position="28"/>
        <end position="52"/>
    </location>
</feature>
<proteinExistence type="predicted"/>
<evidence type="ECO:0000256" key="2">
    <source>
        <dbReference type="SAM" id="Phobius"/>
    </source>
</evidence>
<keyword evidence="2" id="KW-0812">Transmembrane</keyword>